<dbReference type="SUPFAM" id="SSF51445">
    <property type="entry name" value="(Trans)glycosidases"/>
    <property type="match status" value="1"/>
</dbReference>
<dbReference type="InterPro" id="IPR016286">
    <property type="entry name" value="FUC_metazoa-typ"/>
</dbReference>
<dbReference type="EC" id="3.2.1.51" evidence="3"/>
<organism evidence="9 10">
    <name type="scientific">Pontiella sulfatireligans</name>
    <dbReference type="NCBI Taxonomy" id="2750658"/>
    <lineage>
        <taxon>Bacteria</taxon>
        <taxon>Pseudomonadati</taxon>
        <taxon>Kiritimatiellota</taxon>
        <taxon>Kiritimatiellia</taxon>
        <taxon>Kiritimatiellales</taxon>
        <taxon>Pontiellaceae</taxon>
        <taxon>Pontiella</taxon>
    </lineage>
</organism>
<dbReference type="Gene3D" id="2.60.40.1180">
    <property type="entry name" value="Golgi alpha-mannosidase II"/>
    <property type="match status" value="1"/>
</dbReference>
<dbReference type="GO" id="GO:0016139">
    <property type="term" value="P:glycoside catabolic process"/>
    <property type="evidence" value="ECO:0007669"/>
    <property type="project" value="TreeGrafter"/>
</dbReference>
<name>A0A6C2ULF1_9BACT</name>
<evidence type="ECO:0000256" key="6">
    <source>
        <dbReference type="ARBA" id="ARBA00023295"/>
    </source>
</evidence>
<dbReference type="InterPro" id="IPR057739">
    <property type="entry name" value="Glyco_hydro_29_N"/>
</dbReference>
<dbReference type="RefSeq" id="WP_136062311.1">
    <property type="nucleotide sequence ID" value="NZ_CAAHFH010000002.1"/>
</dbReference>
<evidence type="ECO:0000256" key="4">
    <source>
        <dbReference type="ARBA" id="ARBA00022729"/>
    </source>
</evidence>
<accession>A0A6C2ULF1</accession>
<dbReference type="Gene3D" id="3.20.20.80">
    <property type="entry name" value="Glycosidases"/>
    <property type="match status" value="1"/>
</dbReference>
<dbReference type="Pfam" id="PF01120">
    <property type="entry name" value="Alpha_L_fucos"/>
    <property type="match status" value="1"/>
</dbReference>
<dbReference type="AlphaFoldDB" id="A0A6C2ULF1"/>
<feature type="chain" id="PRO_5025451381" description="alpha-L-fucosidase" evidence="7">
    <location>
        <begin position="25"/>
        <end position="619"/>
    </location>
</feature>
<comment type="similarity">
    <text evidence="2">Belongs to the glycosyl hydrolase 29 family.</text>
</comment>
<dbReference type="InterPro" id="IPR013780">
    <property type="entry name" value="Glyco_hydro_b"/>
</dbReference>
<sequence>MKIHSINRLSISLLCIGILHSAHANPGYDDELVALNNESTKSVRESAWYKASQQTRDARLAWWTDARFGCMMHWGAYSALGGEYEGKQITGVPGYAEQIMRQAKITVADYKENVVKKFNPQKFNADEWCQLLSEAGMKYLVITAKHHDGFAVWQSDVNDYDMGMTPFKRDPMMELKKACDKFGIKLGFYYSQAQEWSHPYGTYNRWEFNHPVNSGGCWYLQTKNKEHALNVGKYFDEVAIPHVLELSRKYDPAIFWFDVAFCAPQWENNRLLKALRAENPNVIVNSRIGADLGDYLSTNDKAIEFRLLDAPWEGIPTTTESYGYHKFDKTHKKPEELIEVLIKATAKSGNTMLNVGPKGDGTIDAADADVLRGIGAWLKINGESIRGCGYSGLPAQSWGQITTKGNNLYLHILQKPADGMIKLYGLTNNLLCASSLKSGSVLNTEQAANICTVSVSEELLQENIPVIKLTYEGNITPSSRQYIIANMKNKLHVFEAQVSGPEKGFTYGSGQEESEYIYRWKNSDTYPEWQIDVEQAGNYDIDIYFDKPKKMWNQPEIHDEADFKLLKDNAVIASFRHAGKGIVTLENVKLNGKSTLALQIDQLIGEEAGLLKYLVIKRK</sequence>
<keyword evidence="10" id="KW-1185">Reference proteome</keyword>
<evidence type="ECO:0000256" key="5">
    <source>
        <dbReference type="ARBA" id="ARBA00022801"/>
    </source>
</evidence>
<evidence type="ECO:0000256" key="7">
    <source>
        <dbReference type="SAM" id="SignalP"/>
    </source>
</evidence>
<dbReference type="InterPro" id="IPR017853">
    <property type="entry name" value="GH"/>
</dbReference>
<gene>
    <name evidence="9" type="ORF">SCARR_02866</name>
</gene>
<protein>
    <recommendedName>
        <fullName evidence="3">alpha-L-fucosidase</fullName>
        <ecNumber evidence="3">3.2.1.51</ecNumber>
    </recommendedName>
</protein>
<feature type="signal peptide" evidence="7">
    <location>
        <begin position="1"/>
        <end position="24"/>
    </location>
</feature>
<dbReference type="Proteomes" id="UP000346198">
    <property type="component" value="Unassembled WGS sequence"/>
</dbReference>
<dbReference type="GO" id="GO:0005764">
    <property type="term" value="C:lysosome"/>
    <property type="evidence" value="ECO:0007669"/>
    <property type="project" value="TreeGrafter"/>
</dbReference>
<comment type="function">
    <text evidence="1">Alpha-L-fucosidase is responsible for hydrolyzing the alpha-1,6-linked fucose joined to the reducing-end N-acetylglucosamine of the carbohydrate moieties of glycoproteins.</text>
</comment>
<dbReference type="SMART" id="SM00812">
    <property type="entry name" value="Alpha_L_fucos"/>
    <property type="match status" value="1"/>
</dbReference>
<evidence type="ECO:0000313" key="10">
    <source>
        <dbReference type="Proteomes" id="UP000346198"/>
    </source>
</evidence>
<evidence type="ECO:0000259" key="8">
    <source>
        <dbReference type="Pfam" id="PF01120"/>
    </source>
</evidence>
<evidence type="ECO:0000256" key="3">
    <source>
        <dbReference type="ARBA" id="ARBA00012662"/>
    </source>
</evidence>
<dbReference type="GO" id="GO:0006004">
    <property type="term" value="P:fucose metabolic process"/>
    <property type="evidence" value="ECO:0007669"/>
    <property type="project" value="InterPro"/>
</dbReference>
<dbReference type="GO" id="GO:0004560">
    <property type="term" value="F:alpha-L-fucosidase activity"/>
    <property type="evidence" value="ECO:0007669"/>
    <property type="project" value="InterPro"/>
</dbReference>
<evidence type="ECO:0000256" key="2">
    <source>
        <dbReference type="ARBA" id="ARBA00007951"/>
    </source>
</evidence>
<reference evidence="9 10" key="1">
    <citation type="submission" date="2019-04" db="EMBL/GenBank/DDBJ databases">
        <authorList>
            <person name="Van Vliet M D."/>
        </authorList>
    </citation>
    <scope>NUCLEOTIDE SEQUENCE [LARGE SCALE GENOMIC DNA]</scope>
    <source>
        <strain evidence="9 10">F21</strain>
    </source>
</reference>
<keyword evidence="4 7" id="KW-0732">Signal</keyword>
<proteinExistence type="inferred from homology"/>
<dbReference type="PANTHER" id="PTHR10030">
    <property type="entry name" value="ALPHA-L-FUCOSIDASE"/>
    <property type="match status" value="1"/>
</dbReference>
<evidence type="ECO:0000256" key="1">
    <source>
        <dbReference type="ARBA" id="ARBA00004071"/>
    </source>
</evidence>
<dbReference type="EMBL" id="CAAHFH010000002">
    <property type="protein sequence ID" value="VGO20799.1"/>
    <property type="molecule type" value="Genomic_DNA"/>
</dbReference>
<dbReference type="PRINTS" id="PR00741">
    <property type="entry name" value="GLHYDRLASE29"/>
</dbReference>
<keyword evidence="5" id="KW-0378">Hydrolase</keyword>
<evidence type="ECO:0000313" key="9">
    <source>
        <dbReference type="EMBL" id="VGO20799.1"/>
    </source>
</evidence>
<keyword evidence="6" id="KW-0326">Glycosidase</keyword>
<feature type="domain" description="Glycoside hydrolase family 29 N-terminal" evidence="8">
    <location>
        <begin position="42"/>
        <end position="383"/>
    </location>
</feature>
<dbReference type="InterPro" id="IPR000933">
    <property type="entry name" value="Glyco_hydro_29"/>
</dbReference>
<dbReference type="PANTHER" id="PTHR10030:SF37">
    <property type="entry name" value="ALPHA-L-FUCOSIDASE-RELATED"/>
    <property type="match status" value="1"/>
</dbReference>